<feature type="transmembrane region" description="Helical" evidence="1">
    <location>
        <begin position="78"/>
        <end position="96"/>
    </location>
</feature>
<comment type="caution">
    <text evidence="2">The sequence shown here is derived from an EMBL/GenBank/DDBJ whole genome shotgun (WGS) entry which is preliminary data.</text>
</comment>
<proteinExistence type="predicted"/>
<dbReference type="AlphaFoldDB" id="A0A6M0CRS5"/>
<feature type="transmembrane region" description="Helical" evidence="1">
    <location>
        <begin position="50"/>
        <end position="71"/>
    </location>
</feature>
<evidence type="ECO:0000313" key="2">
    <source>
        <dbReference type="EMBL" id="NER18794.1"/>
    </source>
</evidence>
<keyword evidence="1" id="KW-0812">Transmembrane</keyword>
<gene>
    <name evidence="2" type="ORF">GWK10_16365</name>
</gene>
<feature type="transmembrane region" description="Helical" evidence="1">
    <location>
        <begin position="7"/>
        <end position="30"/>
    </location>
</feature>
<evidence type="ECO:0008006" key="4">
    <source>
        <dbReference type="Google" id="ProtNLM"/>
    </source>
</evidence>
<protein>
    <recommendedName>
        <fullName evidence="4">DUF4064 domain-containing protein</fullName>
    </recommendedName>
</protein>
<dbReference type="Proteomes" id="UP000474296">
    <property type="component" value="Unassembled WGS sequence"/>
</dbReference>
<organism evidence="2 3">
    <name type="scientific">Spongiivirga citrea</name>
    <dbReference type="NCBI Taxonomy" id="1481457"/>
    <lineage>
        <taxon>Bacteria</taxon>
        <taxon>Pseudomonadati</taxon>
        <taxon>Bacteroidota</taxon>
        <taxon>Flavobacteriia</taxon>
        <taxon>Flavobacteriales</taxon>
        <taxon>Flavobacteriaceae</taxon>
        <taxon>Spongiivirga</taxon>
    </lineage>
</organism>
<dbReference type="RefSeq" id="WP_164033477.1">
    <property type="nucleotide sequence ID" value="NZ_JAABOQ010000007.1"/>
</dbReference>
<keyword evidence="1" id="KW-1133">Transmembrane helix</keyword>
<evidence type="ECO:0000313" key="3">
    <source>
        <dbReference type="Proteomes" id="UP000474296"/>
    </source>
</evidence>
<dbReference type="EMBL" id="JAABOQ010000007">
    <property type="protein sequence ID" value="NER18794.1"/>
    <property type="molecule type" value="Genomic_DNA"/>
</dbReference>
<reference evidence="2 3" key="1">
    <citation type="submission" date="2020-01" db="EMBL/GenBank/DDBJ databases">
        <title>Spongiivirga citrea KCTC 32990T.</title>
        <authorList>
            <person name="Wang G."/>
        </authorList>
    </citation>
    <scope>NUCLEOTIDE SEQUENCE [LARGE SCALE GENOMIC DNA]</scope>
    <source>
        <strain evidence="2 3">KCTC 32990</strain>
    </source>
</reference>
<name>A0A6M0CRS5_9FLAO</name>
<sequence>MSQLAKISNIFGGIFLIIMALFHGSGYSYISEMIHSSNTEDFLKDIVPTLFIHPSIHLLGLAAFGFLAFFLGPASKKVLVTIAILVFIDALLGFFIGGIVPGLLLSLAAFCFLFAGLSK</sequence>
<evidence type="ECO:0000256" key="1">
    <source>
        <dbReference type="SAM" id="Phobius"/>
    </source>
</evidence>
<accession>A0A6M0CRS5</accession>
<keyword evidence="1" id="KW-0472">Membrane</keyword>
<keyword evidence="3" id="KW-1185">Reference proteome</keyword>